<keyword evidence="4" id="KW-0347">Helicase</keyword>
<proteinExistence type="inferred from homology"/>
<feature type="region of interest" description="Disordered" evidence="7">
    <location>
        <begin position="980"/>
        <end position="1032"/>
    </location>
</feature>
<dbReference type="InterPro" id="IPR007502">
    <property type="entry name" value="Helicase-assoc_dom"/>
</dbReference>
<comment type="caution">
    <text evidence="10">The sequence shown here is derived from an EMBL/GenBank/DDBJ whole genome shotgun (WGS) entry which is preliminary data.</text>
</comment>
<evidence type="ECO:0000259" key="8">
    <source>
        <dbReference type="PROSITE" id="PS51192"/>
    </source>
</evidence>
<dbReference type="InterPro" id="IPR014001">
    <property type="entry name" value="Helicase_ATP-bd"/>
</dbReference>
<dbReference type="Pfam" id="PF00270">
    <property type="entry name" value="DEAD"/>
    <property type="match status" value="1"/>
</dbReference>
<gene>
    <name evidence="10" type="ORF">TeGR_g4843</name>
</gene>
<feature type="region of interest" description="Disordered" evidence="7">
    <location>
        <begin position="1"/>
        <end position="164"/>
    </location>
</feature>
<dbReference type="InterPro" id="IPR011545">
    <property type="entry name" value="DEAD/DEAH_box_helicase_dom"/>
</dbReference>
<feature type="compositionally biased region" description="Basic and acidic residues" evidence="7">
    <location>
        <begin position="980"/>
        <end position="1002"/>
    </location>
</feature>
<evidence type="ECO:0000256" key="7">
    <source>
        <dbReference type="SAM" id="MobiDB-lite"/>
    </source>
</evidence>
<dbReference type="PROSITE" id="PS51192">
    <property type="entry name" value="HELICASE_ATP_BIND_1"/>
    <property type="match status" value="1"/>
</dbReference>
<keyword evidence="3" id="KW-0378">Hydrolase</keyword>
<feature type="domain" description="Helicase ATP-binding" evidence="8">
    <location>
        <begin position="335"/>
        <end position="509"/>
    </location>
</feature>
<dbReference type="SMART" id="SM00847">
    <property type="entry name" value="HA2"/>
    <property type="match status" value="1"/>
</dbReference>
<accession>A0ABQ6N877</accession>
<evidence type="ECO:0000313" key="10">
    <source>
        <dbReference type="EMBL" id="GMI42768.1"/>
    </source>
</evidence>
<dbReference type="Pfam" id="PF21010">
    <property type="entry name" value="HA2_C"/>
    <property type="match status" value="1"/>
</dbReference>
<dbReference type="PANTHER" id="PTHR18934">
    <property type="entry name" value="ATP-DEPENDENT RNA HELICASE"/>
    <property type="match status" value="1"/>
</dbReference>
<dbReference type="InterPro" id="IPR001650">
    <property type="entry name" value="Helicase_C-like"/>
</dbReference>
<dbReference type="Gene3D" id="3.40.50.300">
    <property type="entry name" value="P-loop containing nucleotide triphosphate hydrolases"/>
    <property type="match status" value="2"/>
</dbReference>
<name>A0ABQ6N877_9STRA</name>
<feature type="compositionally biased region" description="Basic and acidic residues" evidence="7">
    <location>
        <begin position="272"/>
        <end position="288"/>
    </location>
</feature>
<protein>
    <recommendedName>
        <fullName evidence="1">RNA helicase</fullName>
        <ecNumber evidence="1">3.6.4.13</ecNumber>
    </recommendedName>
</protein>
<evidence type="ECO:0000259" key="9">
    <source>
        <dbReference type="PROSITE" id="PS51194"/>
    </source>
</evidence>
<evidence type="ECO:0000256" key="5">
    <source>
        <dbReference type="ARBA" id="ARBA00022840"/>
    </source>
</evidence>
<dbReference type="InterPro" id="IPR002464">
    <property type="entry name" value="DNA/RNA_helicase_DEAH_CS"/>
</dbReference>
<feature type="compositionally biased region" description="Basic and acidic residues" evidence="7">
    <location>
        <begin position="98"/>
        <end position="118"/>
    </location>
</feature>
<dbReference type="EMBL" id="BRYB01001090">
    <property type="protein sequence ID" value="GMI42768.1"/>
    <property type="molecule type" value="Genomic_DNA"/>
</dbReference>
<feature type="compositionally biased region" description="Basic residues" evidence="7">
    <location>
        <begin position="1"/>
        <end position="17"/>
    </location>
</feature>
<evidence type="ECO:0000256" key="3">
    <source>
        <dbReference type="ARBA" id="ARBA00022801"/>
    </source>
</evidence>
<evidence type="ECO:0000313" key="11">
    <source>
        <dbReference type="Proteomes" id="UP001165060"/>
    </source>
</evidence>
<dbReference type="SUPFAM" id="SSF52540">
    <property type="entry name" value="P-loop containing nucleoside triphosphate hydrolases"/>
    <property type="match status" value="1"/>
</dbReference>
<evidence type="ECO:0000256" key="2">
    <source>
        <dbReference type="ARBA" id="ARBA00022741"/>
    </source>
</evidence>
<dbReference type="CDD" id="cd18791">
    <property type="entry name" value="SF2_C_RHA"/>
    <property type="match status" value="1"/>
</dbReference>
<evidence type="ECO:0000256" key="1">
    <source>
        <dbReference type="ARBA" id="ARBA00012552"/>
    </source>
</evidence>
<feature type="compositionally biased region" description="Basic and acidic residues" evidence="7">
    <location>
        <begin position="34"/>
        <end position="43"/>
    </location>
</feature>
<feature type="compositionally biased region" description="Basic and acidic residues" evidence="7">
    <location>
        <begin position="139"/>
        <end position="152"/>
    </location>
</feature>
<dbReference type="InterPro" id="IPR027417">
    <property type="entry name" value="P-loop_NTPase"/>
</dbReference>
<evidence type="ECO:0000256" key="6">
    <source>
        <dbReference type="ARBA" id="ARBA00038040"/>
    </source>
</evidence>
<feature type="domain" description="Helicase C-terminal" evidence="9">
    <location>
        <begin position="531"/>
        <end position="706"/>
    </location>
</feature>
<dbReference type="EC" id="3.6.4.13" evidence="1"/>
<dbReference type="InterPro" id="IPR048333">
    <property type="entry name" value="HA2_WH"/>
</dbReference>
<dbReference type="Gene3D" id="1.20.120.1080">
    <property type="match status" value="1"/>
</dbReference>
<dbReference type="Pfam" id="PF07717">
    <property type="entry name" value="OB_NTP_bind"/>
    <property type="match status" value="1"/>
</dbReference>
<reference evidence="10 11" key="1">
    <citation type="journal article" date="2023" name="Commun. Biol.">
        <title>Genome analysis of Parmales, the sister group of diatoms, reveals the evolutionary specialization of diatoms from phago-mixotrophs to photoautotrophs.</title>
        <authorList>
            <person name="Ban H."/>
            <person name="Sato S."/>
            <person name="Yoshikawa S."/>
            <person name="Yamada K."/>
            <person name="Nakamura Y."/>
            <person name="Ichinomiya M."/>
            <person name="Sato N."/>
            <person name="Blanc-Mathieu R."/>
            <person name="Endo H."/>
            <person name="Kuwata A."/>
            <person name="Ogata H."/>
        </authorList>
    </citation>
    <scope>NUCLEOTIDE SEQUENCE [LARGE SCALE GENOMIC DNA]</scope>
</reference>
<dbReference type="Proteomes" id="UP001165060">
    <property type="component" value="Unassembled WGS sequence"/>
</dbReference>
<dbReference type="InterPro" id="IPR011709">
    <property type="entry name" value="DEAD-box_helicase_OB_fold"/>
</dbReference>
<organism evidence="10 11">
    <name type="scientific">Tetraparma gracilis</name>
    <dbReference type="NCBI Taxonomy" id="2962635"/>
    <lineage>
        <taxon>Eukaryota</taxon>
        <taxon>Sar</taxon>
        <taxon>Stramenopiles</taxon>
        <taxon>Ochrophyta</taxon>
        <taxon>Bolidophyceae</taxon>
        <taxon>Parmales</taxon>
        <taxon>Triparmaceae</taxon>
        <taxon>Tetraparma</taxon>
    </lineage>
</organism>
<feature type="compositionally biased region" description="Low complexity" evidence="7">
    <location>
        <begin position="119"/>
        <end position="138"/>
    </location>
</feature>
<dbReference type="PROSITE" id="PS00690">
    <property type="entry name" value="DEAH_ATP_HELICASE"/>
    <property type="match status" value="1"/>
</dbReference>
<keyword evidence="5" id="KW-0067">ATP-binding</keyword>
<feature type="compositionally biased region" description="Low complexity" evidence="7">
    <location>
        <begin position="47"/>
        <end position="60"/>
    </location>
</feature>
<keyword evidence="11" id="KW-1185">Reference proteome</keyword>
<dbReference type="SMART" id="SM00490">
    <property type="entry name" value="HELICc"/>
    <property type="match status" value="1"/>
</dbReference>
<feature type="compositionally biased region" description="Basic and acidic residues" evidence="7">
    <location>
        <begin position="296"/>
        <end position="305"/>
    </location>
</feature>
<sequence>MFKKRSSSAPAFKRRKRAASDEEEEPADWAGLAELKEQEEAKKPRPAAESSATSASSATTRALDDGSELGSFGSAYYHSEDGGGATSASDAGSGRFIFESDKTRERQADMDRRNKLLDGKAPLARLGAAKAAGTSARRSANDDAQREWEENRLVTSGAATRGDQDLEHLSEAEDRVQLLVHQIKPPFLGGRVAFSTQRDAVATVKDNSSDFSRMARDGSASLRQLREKKDKSTMRQRFWELGDSKMGDAIAGKNTDTKGGAGGADEQQQARADAKKRAQEEDVVDYKKSAGFAQHMKTDNKDDPSKSATSDFAKHKSIKEQRRYLPVFSVREQLLDVIKENSVTIIVGETGSGKTTQLTQYLMEEGYSNFGMVGCTQPRRVAAMSVARRVSEEVAANTPVPNRTELHSLGGLVGYAIRFEDVTSPQTTIKYMTDGVLLRESLRDPDLNMYSCIVMDEAHERSLNTDVLFGILKKIVSRRSDLKLIVTSATLSADLFSNFFGGAPTFRIPGRTFPVEMFYAKTVQEDYVLAAVKQVLQIHFNSPPGDILVFCTGQEDIEGVCTLVAEKVGSIDGCSPLLVLPMYSQLPADMQAKIFEAAEKGVRKVVVSTNVAETSLTVDGIKYVIDTGFSKVKVYNSKIGMDTLNVTPVSKANAKQRSGRAGRTGPGYAFRLYTDRQFREELLENSVPEIQRTNLSNVVLLLKSLGVDNLLEFDFMSPPPQQTLESSLYQLWVLGALDNTGALTDMGRAMSEFPLDPPLSKMLLFSVSMGCTDELLTIVAMLSVPSVFFRPKDREEESDAAREKFFVPESDHCTLLNVYLRAKQHGFNNDWCTKHFVHSKGMQKAREVRAQLVDLMQQQKIVVKGCGGSWDVVRRTICSAYFYNSCQIKGIGEYVNMLTGIQSCLHPSSALYGLGYTPDFVVYHELISTSKEYMSCVTAVDGQWLAELGPMFFSIKESFATRIAKKSIEAEREARMKAEMDKAQGVMDARKAEKEAEKEGGRRDRKGGAAVGGGATLGRSGPKFMPKRRIGM</sequence>
<dbReference type="PANTHER" id="PTHR18934:SF91">
    <property type="entry name" value="PRE-MRNA-SPLICING FACTOR ATP-DEPENDENT RNA HELICASE PRP16"/>
    <property type="match status" value="1"/>
</dbReference>
<dbReference type="SMART" id="SM00487">
    <property type="entry name" value="DEXDc"/>
    <property type="match status" value="1"/>
</dbReference>
<dbReference type="PROSITE" id="PS51194">
    <property type="entry name" value="HELICASE_CTER"/>
    <property type="match status" value="1"/>
</dbReference>
<keyword evidence="2" id="KW-0547">Nucleotide-binding</keyword>
<dbReference type="Pfam" id="PF00271">
    <property type="entry name" value="Helicase_C"/>
    <property type="match status" value="1"/>
</dbReference>
<comment type="similarity">
    <text evidence="6">Belongs to the DEAD box helicase family. DEAH subfamily. PRP16 sub-subfamily.</text>
</comment>
<evidence type="ECO:0000256" key="4">
    <source>
        <dbReference type="ARBA" id="ARBA00022806"/>
    </source>
</evidence>
<dbReference type="Pfam" id="PF04408">
    <property type="entry name" value="WHD_HA2"/>
    <property type="match status" value="1"/>
</dbReference>
<feature type="region of interest" description="Disordered" evidence="7">
    <location>
        <begin position="249"/>
        <end position="315"/>
    </location>
</feature>